<dbReference type="InterPro" id="IPR001623">
    <property type="entry name" value="DnaJ_domain"/>
</dbReference>
<keyword evidence="4" id="KW-1185">Reference proteome</keyword>
<evidence type="ECO:0000259" key="2">
    <source>
        <dbReference type="PROSITE" id="PS50076"/>
    </source>
</evidence>
<sequence>MDASKPGNRNLFYEQLNCVPESNLDQIRAEYRKLVLRFHPDKAATGSEGKYKTMPAYEILSDSSKRAIYDRWRTSTLQIPFDVFQGLGSHAQTLHWQSLPSQQTITINSEGNSENIPHDAQVNQSIPLADGRTVQIGSAWKKNNSDELYSQFRNYDI</sequence>
<dbReference type="CDD" id="cd06257">
    <property type="entry name" value="DnaJ"/>
    <property type="match status" value="1"/>
</dbReference>
<organism evidence="3 4">
    <name type="scientific">Mortierella isabellina</name>
    <name type="common">Filamentous fungus</name>
    <name type="synonym">Umbelopsis isabellina</name>
    <dbReference type="NCBI Taxonomy" id="91625"/>
    <lineage>
        <taxon>Eukaryota</taxon>
        <taxon>Fungi</taxon>
        <taxon>Fungi incertae sedis</taxon>
        <taxon>Mucoromycota</taxon>
        <taxon>Mucoromycotina</taxon>
        <taxon>Umbelopsidomycetes</taxon>
        <taxon>Umbelopsidales</taxon>
        <taxon>Umbelopsidaceae</taxon>
        <taxon>Umbelopsis</taxon>
    </lineage>
</organism>
<dbReference type="GO" id="GO:0005737">
    <property type="term" value="C:cytoplasm"/>
    <property type="evidence" value="ECO:0007669"/>
    <property type="project" value="TreeGrafter"/>
</dbReference>
<gene>
    <name evidence="3" type="ORF">INT43_001508</name>
</gene>
<protein>
    <recommendedName>
        <fullName evidence="2">J domain-containing protein</fullName>
    </recommendedName>
</protein>
<dbReference type="EMBL" id="JAEPQZ010000018">
    <property type="protein sequence ID" value="KAG2172031.1"/>
    <property type="molecule type" value="Genomic_DNA"/>
</dbReference>
<dbReference type="Pfam" id="PF00226">
    <property type="entry name" value="DnaJ"/>
    <property type="match status" value="1"/>
</dbReference>
<comment type="caution">
    <text evidence="3">The sequence shown here is derived from an EMBL/GenBank/DDBJ whole genome shotgun (WGS) entry which is preliminary data.</text>
</comment>
<dbReference type="PANTHER" id="PTHR44500:SF1">
    <property type="entry name" value="DNAJ HOMOLOG SUBFAMILY C MEMBER 12"/>
    <property type="match status" value="1"/>
</dbReference>
<dbReference type="SUPFAM" id="SSF46565">
    <property type="entry name" value="Chaperone J-domain"/>
    <property type="match status" value="1"/>
</dbReference>
<proteinExistence type="predicted"/>
<dbReference type="AlphaFoldDB" id="A0A8H7PDR4"/>
<dbReference type="OrthoDB" id="436519at2759"/>
<evidence type="ECO:0000256" key="1">
    <source>
        <dbReference type="ARBA" id="ARBA00023186"/>
    </source>
</evidence>
<evidence type="ECO:0000313" key="4">
    <source>
        <dbReference type="Proteomes" id="UP000654370"/>
    </source>
</evidence>
<reference evidence="3" key="1">
    <citation type="submission" date="2020-12" db="EMBL/GenBank/DDBJ databases">
        <title>Metabolic potential, ecology and presence of endohyphal bacteria is reflected in genomic diversity of Mucoromycotina.</title>
        <authorList>
            <person name="Muszewska A."/>
            <person name="Okrasinska A."/>
            <person name="Steczkiewicz K."/>
            <person name="Drgas O."/>
            <person name="Orlowska M."/>
            <person name="Perlinska-Lenart U."/>
            <person name="Aleksandrzak-Piekarczyk T."/>
            <person name="Szatraj K."/>
            <person name="Zielenkiewicz U."/>
            <person name="Pilsyk S."/>
            <person name="Malc E."/>
            <person name="Mieczkowski P."/>
            <person name="Kruszewska J.S."/>
            <person name="Biernat P."/>
            <person name="Pawlowska J."/>
        </authorList>
    </citation>
    <scope>NUCLEOTIDE SEQUENCE</scope>
    <source>
        <strain evidence="3">WA0000067209</strain>
    </source>
</reference>
<accession>A0A8H7PDR4</accession>
<dbReference type="PROSITE" id="PS50076">
    <property type="entry name" value="DNAJ_2"/>
    <property type="match status" value="1"/>
</dbReference>
<dbReference type="SMART" id="SM00271">
    <property type="entry name" value="DnaJ"/>
    <property type="match status" value="1"/>
</dbReference>
<feature type="domain" description="J" evidence="2">
    <location>
        <begin position="11"/>
        <end position="73"/>
    </location>
</feature>
<dbReference type="Gene3D" id="1.10.287.110">
    <property type="entry name" value="DnaJ domain"/>
    <property type="match status" value="1"/>
</dbReference>
<keyword evidence="1" id="KW-0143">Chaperone</keyword>
<dbReference type="InterPro" id="IPR036869">
    <property type="entry name" value="J_dom_sf"/>
</dbReference>
<evidence type="ECO:0000313" key="3">
    <source>
        <dbReference type="EMBL" id="KAG2172031.1"/>
    </source>
</evidence>
<dbReference type="Proteomes" id="UP000654370">
    <property type="component" value="Unassembled WGS sequence"/>
</dbReference>
<name>A0A8H7PDR4_MORIS</name>
<dbReference type="PANTHER" id="PTHR44500">
    <property type="entry name" value="DNAJ HOMOLOG SUBFAMILY C MEMBER 12"/>
    <property type="match status" value="1"/>
</dbReference>
<dbReference type="InterPro" id="IPR029827">
    <property type="entry name" value="JDP1-like"/>
</dbReference>